<name>A0A231V036_9HYPH</name>
<protein>
    <recommendedName>
        <fullName evidence="1">Zinc-ribbon domain-containing protein</fullName>
    </recommendedName>
</protein>
<dbReference type="InterPro" id="IPR011201">
    <property type="entry name" value="Zinc-ribbon_6_bact"/>
</dbReference>
<reference evidence="3" key="1">
    <citation type="journal article" date="2017" name="Int. J. Syst. Evol. Microbiol.">
        <title>Notoacmeibacter marinus gen. nov., sp. nov., isolated from the gut of a limpet and proposal of Notoacmeibacteraceae fam. nov. in the order Rhizobiales of the class Alphaproteobacteria.</title>
        <authorList>
            <person name="Huang Z."/>
            <person name="Guo F."/>
            <person name="Lai Q."/>
        </authorList>
    </citation>
    <scope>NUCLEOTIDE SEQUENCE [LARGE SCALE GENOMIC DNA]</scope>
    <source>
        <strain evidence="3">XMTR2A4</strain>
    </source>
</reference>
<sequence>MKRFYCSSCDEEVYFDNHSCGHCQRRLGFDPATTQMIAIEEAGDHVFAAVGAATGQYRLCRNHSTAACNWLIDASSDHERCTCCRHNRTIPNLSVEGNQVLWSALESGKRALFYSIMRWGLPHPNAQSDAKEPLIFDFLSDETLPDGTVNRVLTGHDEGLITINIAEGDDAVREANRKAMGEPYRTLIGHFRHEVGHYYWDILVRDGGRLDAFRELFGDERADYGQALQKHYEDGPPADWSDHYISSYATAHPWEDFAETWAHYLHMTDTIETARSYGIIAAATKAISGQNAALDDVREGYDAKSVAALCEAWVPVTIAANAINRSMGQPDLYPFVLNRSVMTKLGFMHDLIHDAAH</sequence>
<dbReference type="EMBL" id="NBYO01000002">
    <property type="protein sequence ID" value="OXT00936.1"/>
    <property type="molecule type" value="Genomic_DNA"/>
</dbReference>
<dbReference type="Pfam" id="PF15887">
    <property type="entry name" value="Peptidase_Mx"/>
    <property type="match status" value="1"/>
</dbReference>
<proteinExistence type="predicted"/>
<dbReference type="PIRSF" id="PIRSF012641">
    <property type="entry name" value="UCP012641"/>
    <property type="match status" value="1"/>
</dbReference>
<dbReference type="AlphaFoldDB" id="A0A231V036"/>
<dbReference type="InterPro" id="IPR031321">
    <property type="entry name" value="UCP012641"/>
</dbReference>
<evidence type="ECO:0000313" key="3">
    <source>
        <dbReference type="Proteomes" id="UP000215405"/>
    </source>
</evidence>
<gene>
    <name evidence="2" type="ORF">B7H23_11210</name>
</gene>
<accession>A0A231V036</accession>
<evidence type="ECO:0000313" key="2">
    <source>
        <dbReference type="EMBL" id="OXT00936.1"/>
    </source>
</evidence>
<dbReference type="Pfam" id="PF10005">
    <property type="entry name" value="Zn_ribbon_DZR_6"/>
    <property type="match status" value="1"/>
</dbReference>
<feature type="domain" description="Zinc-ribbon" evidence="1">
    <location>
        <begin position="4"/>
        <end position="94"/>
    </location>
</feature>
<keyword evidence="3" id="KW-1185">Reference proteome</keyword>
<dbReference type="RefSeq" id="WP_094077752.1">
    <property type="nucleotide sequence ID" value="NZ_NBYO01000002.1"/>
</dbReference>
<comment type="caution">
    <text evidence="2">The sequence shown here is derived from an EMBL/GenBank/DDBJ whole genome shotgun (WGS) entry which is preliminary data.</text>
</comment>
<organism evidence="2 3">
    <name type="scientific">Notoacmeibacter marinus</name>
    <dbReference type="NCBI Taxonomy" id="1876515"/>
    <lineage>
        <taxon>Bacteria</taxon>
        <taxon>Pseudomonadati</taxon>
        <taxon>Pseudomonadota</taxon>
        <taxon>Alphaproteobacteria</taxon>
        <taxon>Hyphomicrobiales</taxon>
        <taxon>Notoacmeibacteraceae</taxon>
        <taxon>Notoacmeibacter</taxon>
    </lineage>
</organism>
<dbReference type="Gene3D" id="3.40.390.70">
    <property type="match status" value="1"/>
</dbReference>
<dbReference type="Proteomes" id="UP000215405">
    <property type="component" value="Unassembled WGS sequence"/>
</dbReference>
<evidence type="ECO:0000259" key="1">
    <source>
        <dbReference type="Pfam" id="PF10005"/>
    </source>
</evidence>